<feature type="domain" description="Peptidase M16 C-terminal" evidence="16">
    <location>
        <begin position="181"/>
        <end position="344"/>
    </location>
</feature>
<dbReference type="Pfam" id="PF16187">
    <property type="entry name" value="Peptidase_M16_M"/>
    <property type="match status" value="1"/>
</dbReference>
<dbReference type="GO" id="GO:0004222">
    <property type="term" value="F:metalloendopeptidase activity"/>
    <property type="evidence" value="ECO:0007669"/>
    <property type="project" value="UniProtKB-EC"/>
</dbReference>
<dbReference type="PROSITE" id="PS00143">
    <property type="entry name" value="INSULINASE"/>
    <property type="match status" value="1"/>
</dbReference>
<dbReference type="EC" id="3.4.24.55" evidence="4"/>
<evidence type="ECO:0000256" key="2">
    <source>
        <dbReference type="ARBA" id="ARBA00002184"/>
    </source>
</evidence>
<evidence type="ECO:0000256" key="3">
    <source>
        <dbReference type="ARBA" id="ARBA00007261"/>
    </source>
</evidence>
<accession>A0A4V2EK70</accession>
<dbReference type="GO" id="GO:0005737">
    <property type="term" value="C:cytoplasm"/>
    <property type="evidence" value="ECO:0007669"/>
    <property type="project" value="UniProtKB-ARBA"/>
</dbReference>
<evidence type="ECO:0000256" key="14">
    <source>
        <dbReference type="RuleBase" id="RU004447"/>
    </source>
</evidence>
<evidence type="ECO:0000256" key="6">
    <source>
        <dbReference type="ARBA" id="ARBA00022670"/>
    </source>
</evidence>
<sequence length="890" mass="101728">MKISNNDKRSYDNLTLDNGLKVLLVQDVDSNKSAASLTVNTGHFDDPKDRQGMAHFIEHMLFLGTQKFPEPGFFSQFISQAGGQSNAWTGTEHSSYYFDCDHQQFPQAIEIFSEFFISPLFDIEQATSERNAIDAEFKMKVKDDGRRIYQVHKETVNPEHPFAKFAVGNQQTLEDREKCIAEELHAFFKTHYLAQWMTLAIAGPQPIETLRELAIDCFSDIAATQSPKPTINTPLYRTCDLGKLIHITPKKQMQKLIVSFAMPNMPKLYKSKSLSFLAHLLGFEGEGSLYSILKAQGWINALSAGGGVNGSNFKDFNISFALTEQGIDFYEDIIEMLFEYISLIEHSFAQLPELYADKQALLEIAFDNQEPSKLIQWVNSISINMHHFDENDYLAGDYVMTGFEPQLHEKLCRYLSPKNMRVVLIHQGVETNKSAQWYNTAYLVEDLPSLWLETLEKTVAPLPQMRLPTVNPYLKAKQVLHDSAETFSEPKKLEFNDGLNFWFKQDSEFKVTKGHLYIEIDSKIAVGCIKNMALTRLMADLLMDGLAEPFYSAELAGLNYHITSHQGGLTLHTAGLSANQPQFAVELLTNILSREISASRFAEYKKQLTRHWLQHNHNKPVSQLFSILGAHLMPWNPTPEDLALHLKPVTFNAFVQFRDTFFKAIHIKSFMYGNWLEVDAEKMLKDIKHTFKHSEILEDLKRPLTKLKHGFVHKLEKDKSEHGFLYYIQAKTADAEEKVQLMLLNQLVQQAYFDELRTKQQLGYLVGAGYAPFNTRAGVAFYIQSPNNKSDVLSERHSQFIDLFTEELTHLSNDAFLEAKNALKLQIAEKDKNLRLRAQRLWVAITNDDHDFSMQKRLLTALNLLSKDMFIKNATALISNQDSHARLSCN</sequence>
<feature type="domain" description="Coenzyme PQQ synthesis protein F-like C-terminal lobe" evidence="18">
    <location>
        <begin position="743"/>
        <end position="842"/>
    </location>
</feature>
<evidence type="ECO:0000256" key="8">
    <source>
        <dbReference type="ARBA" id="ARBA00022801"/>
    </source>
</evidence>
<feature type="domain" description="Peptidase M16 N-terminal" evidence="15">
    <location>
        <begin position="21"/>
        <end position="158"/>
    </location>
</feature>
<comment type="function">
    <text evidence="2">Endopeptidase that degrades small peptides of less than 7 kDa, such as glucagon and insulin.</text>
</comment>
<dbReference type="EMBL" id="PPSX01000009">
    <property type="protein sequence ID" value="RZQ54818.1"/>
    <property type="molecule type" value="Genomic_DNA"/>
</dbReference>
<evidence type="ECO:0000313" key="20">
    <source>
        <dbReference type="Proteomes" id="UP000291338"/>
    </source>
</evidence>
<keyword evidence="6" id="KW-0645">Protease</keyword>
<dbReference type="InterPro" id="IPR011249">
    <property type="entry name" value="Metalloenz_LuxS/M16"/>
</dbReference>
<dbReference type="InterPro" id="IPR050626">
    <property type="entry name" value="Peptidase_M16"/>
</dbReference>
<dbReference type="AlphaFoldDB" id="A0A4V2EK70"/>
<reference evidence="19 20" key="1">
    <citation type="submission" date="2018-01" db="EMBL/GenBank/DDBJ databases">
        <title>Co-occurrence of chitin degradation, pigmentation and bioactivity in marine Pseudoalteromonas.</title>
        <authorList>
            <person name="Paulsen S."/>
            <person name="Gram L."/>
            <person name="Machado H."/>
        </authorList>
    </citation>
    <scope>NUCLEOTIDE SEQUENCE [LARGE SCALE GENOMIC DNA]</scope>
    <source>
        <strain evidence="19 20">S3898</strain>
    </source>
</reference>
<gene>
    <name evidence="19" type="ORF">C1E23_02070</name>
</gene>
<evidence type="ECO:0000256" key="11">
    <source>
        <dbReference type="ARBA" id="ARBA00029597"/>
    </source>
</evidence>
<feature type="domain" description="Peptidase M16 middle/third" evidence="17">
    <location>
        <begin position="366"/>
        <end position="642"/>
    </location>
</feature>
<evidence type="ECO:0000256" key="10">
    <source>
        <dbReference type="ARBA" id="ARBA00023049"/>
    </source>
</evidence>
<evidence type="ECO:0000256" key="13">
    <source>
        <dbReference type="ARBA" id="ARBA00033450"/>
    </source>
</evidence>
<dbReference type="PANTHER" id="PTHR43690:SF18">
    <property type="entry name" value="INSULIN-DEGRADING ENZYME-RELATED"/>
    <property type="match status" value="1"/>
</dbReference>
<dbReference type="InterPro" id="IPR054734">
    <property type="entry name" value="PqqF-like_C_4"/>
</dbReference>
<name>A0A4V2EK70_9GAMM</name>
<organism evidence="19 20">
    <name type="scientific">Pseudoalteromonas phenolica</name>
    <dbReference type="NCBI Taxonomy" id="161398"/>
    <lineage>
        <taxon>Bacteria</taxon>
        <taxon>Pseudomonadati</taxon>
        <taxon>Pseudomonadota</taxon>
        <taxon>Gammaproteobacteria</taxon>
        <taxon>Alteromonadales</taxon>
        <taxon>Pseudoalteromonadaceae</taxon>
        <taxon>Pseudoalteromonas</taxon>
    </lineage>
</organism>
<evidence type="ECO:0000256" key="12">
    <source>
        <dbReference type="ARBA" id="ARBA00031184"/>
    </source>
</evidence>
<protein>
    <recommendedName>
        <fullName evidence="5">Protease 3</fullName>
        <ecNumber evidence="4">3.4.24.55</ecNumber>
    </recommendedName>
    <alternativeName>
        <fullName evidence="13">Pitrilysin</fullName>
    </alternativeName>
    <alternativeName>
        <fullName evidence="12">Protease III</fullName>
    </alternativeName>
    <alternativeName>
        <fullName evidence="11">Protease pi</fullName>
    </alternativeName>
</protein>
<dbReference type="SUPFAM" id="SSF63411">
    <property type="entry name" value="LuxS/MPP-like metallohydrolase"/>
    <property type="match status" value="4"/>
</dbReference>
<dbReference type="GO" id="GO:0006508">
    <property type="term" value="P:proteolysis"/>
    <property type="evidence" value="ECO:0007669"/>
    <property type="project" value="UniProtKB-KW"/>
</dbReference>
<dbReference type="FunFam" id="3.30.830.10:FF:000005">
    <property type="entry name" value="nardilysin isoform X1"/>
    <property type="match status" value="1"/>
</dbReference>
<keyword evidence="10" id="KW-0482">Metalloprotease</keyword>
<dbReference type="Pfam" id="PF22456">
    <property type="entry name" value="PqqF-like_C_4"/>
    <property type="match status" value="1"/>
</dbReference>
<proteinExistence type="inferred from homology"/>
<dbReference type="Pfam" id="PF00675">
    <property type="entry name" value="Peptidase_M16"/>
    <property type="match status" value="1"/>
</dbReference>
<keyword evidence="8" id="KW-0378">Hydrolase</keyword>
<evidence type="ECO:0000259" key="15">
    <source>
        <dbReference type="Pfam" id="PF00675"/>
    </source>
</evidence>
<keyword evidence="7" id="KW-0479">Metal-binding</keyword>
<evidence type="ECO:0000259" key="16">
    <source>
        <dbReference type="Pfam" id="PF05193"/>
    </source>
</evidence>
<dbReference type="Gene3D" id="3.30.830.10">
    <property type="entry name" value="Metalloenzyme, LuxS/M16 peptidase-like"/>
    <property type="match status" value="4"/>
</dbReference>
<dbReference type="Proteomes" id="UP000291338">
    <property type="component" value="Unassembled WGS sequence"/>
</dbReference>
<comment type="similarity">
    <text evidence="3 14">Belongs to the peptidase M16 family.</text>
</comment>
<dbReference type="GO" id="GO:0046872">
    <property type="term" value="F:metal ion binding"/>
    <property type="evidence" value="ECO:0007669"/>
    <property type="project" value="UniProtKB-KW"/>
</dbReference>
<evidence type="ECO:0000256" key="9">
    <source>
        <dbReference type="ARBA" id="ARBA00022833"/>
    </source>
</evidence>
<evidence type="ECO:0000256" key="1">
    <source>
        <dbReference type="ARBA" id="ARBA00001947"/>
    </source>
</evidence>
<comment type="caution">
    <text evidence="19">The sequence shown here is derived from an EMBL/GenBank/DDBJ whole genome shotgun (WGS) entry which is preliminary data.</text>
</comment>
<evidence type="ECO:0000256" key="5">
    <source>
        <dbReference type="ARBA" id="ARBA00017565"/>
    </source>
</evidence>
<evidence type="ECO:0000256" key="7">
    <source>
        <dbReference type="ARBA" id="ARBA00022723"/>
    </source>
</evidence>
<dbReference type="Pfam" id="PF05193">
    <property type="entry name" value="Peptidase_M16_C"/>
    <property type="match status" value="1"/>
</dbReference>
<dbReference type="RefSeq" id="WP_130253981.1">
    <property type="nucleotide sequence ID" value="NZ_PPSX01000009.1"/>
</dbReference>
<keyword evidence="9" id="KW-0862">Zinc</keyword>
<evidence type="ECO:0000256" key="4">
    <source>
        <dbReference type="ARBA" id="ARBA00012449"/>
    </source>
</evidence>
<dbReference type="FunFam" id="3.30.830.10:FF:000012">
    <property type="entry name" value="Protease 3"/>
    <property type="match status" value="1"/>
</dbReference>
<dbReference type="InterPro" id="IPR032632">
    <property type="entry name" value="Peptidase_M16_M"/>
</dbReference>
<dbReference type="InterPro" id="IPR011765">
    <property type="entry name" value="Pept_M16_N"/>
</dbReference>
<dbReference type="PANTHER" id="PTHR43690">
    <property type="entry name" value="NARDILYSIN"/>
    <property type="match status" value="1"/>
</dbReference>
<comment type="cofactor">
    <cofactor evidence="1">
        <name>Zn(2+)</name>
        <dbReference type="ChEBI" id="CHEBI:29105"/>
    </cofactor>
</comment>
<dbReference type="InterPro" id="IPR001431">
    <property type="entry name" value="Pept_M16_Zn_BS"/>
</dbReference>
<evidence type="ECO:0000259" key="18">
    <source>
        <dbReference type="Pfam" id="PF22456"/>
    </source>
</evidence>
<evidence type="ECO:0000259" key="17">
    <source>
        <dbReference type="Pfam" id="PF16187"/>
    </source>
</evidence>
<evidence type="ECO:0000313" key="19">
    <source>
        <dbReference type="EMBL" id="RZQ54818.1"/>
    </source>
</evidence>
<dbReference type="InterPro" id="IPR007863">
    <property type="entry name" value="Peptidase_M16_C"/>
</dbReference>